<sequence length="284" mass="32158">MIELLDVCYVRMGTKDIQTSTDFATRILGLEVSESSRNSRHLRSDERGHTLYYHEGDPNDHVVGFEVRDSQTLEIAAATLEDLGHDLHRGTRDECDSRHVRDFVAFREPSGLKIELVVQPEIMGKRHFPSRDAGISGFSHVGIFSQDCKRDEAFWTQVCNARVSDRIGDVPLLRVNEIHHTLALVPAGRGGLQHINHQVESTDDIMRSYNLLKQHNVPITFGPGRHPTSGARFVYFQGPDGMTFEYSVGVNKVDEETYRERQFGFEPFSLCMWGAKSNLNGLEN</sequence>
<evidence type="ECO:0000259" key="2">
    <source>
        <dbReference type="PROSITE" id="PS51819"/>
    </source>
</evidence>
<dbReference type="GO" id="GO:0051213">
    <property type="term" value="F:dioxygenase activity"/>
    <property type="evidence" value="ECO:0007669"/>
    <property type="project" value="UniProtKB-KW"/>
</dbReference>
<dbReference type="AlphaFoldDB" id="A0A2M8J1I9"/>
<evidence type="ECO:0000313" key="3">
    <source>
        <dbReference type="EMBL" id="PJE36649.1"/>
    </source>
</evidence>
<feature type="domain" description="VOC" evidence="2">
    <location>
        <begin position="137"/>
        <end position="249"/>
    </location>
</feature>
<dbReference type="CDD" id="cd08361">
    <property type="entry name" value="PpCmtC_N"/>
    <property type="match status" value="1"/>
</dbReference>
<dbReference type="PROSITE" id="PS51819">
    <property type="entry name" value="VOC"/>
    <property type="match status" value="2"/>
</dbReference>
<dbReference type="Gene3D" id="3.10.180.10">
    <property type="entry name" value="2,3-Dihydroxybiphenyl 1,2-Dioxygenase, domain 1"/>
    <property type="match status" value="2"/>
</dbReference>
<dbReference type="EMBL" id="PGTB01000035">
    <property type="protein sequence ID" value="PJE36649.1"/>
    <property type="molecule type" value="Genomic_DNA"/>
</dbReference>
<gene>
    <name evidence="3" type="ORF">CVM52_11000</name>
</gene>
<proteinExistence type="predicted"/>
<name>A0A2M8J1I9_9RHOB</name>
<evidence type="ECO:0000256" key="1">
    <source>
        <dbReference type="ARBA" id="ARBA00022723"/>
    </source>
</evidence>
<dbReference type="OrthoDB" id="9803142at2"/>
<accession>A0A2M8J1I9</accession>
<dbReference type="InterPro" id="IPR051785">
    <property type="entry name" value="MMCE/EMCE_epimerase"/>
</dbReference>
<dbReference type="GO" id="GO:0046872">
    <property type="term" value="F:metal ion binding"/>
    <property type="evidence" value="ECO:0007669"/>
    <property type="project" value="UniProtKB-KW"/>
</dbReference>
<dbReference type="GO" id="GO:0046491">
    <property type="term" value="P:L-methylmalonyl-CoA metabolic process"/>
    <property type="evidence" value="ECO:0007669"/>
    <property type="project" value="TreeGrafter"/>
</dbReference>
<protein>
    <submittedName>
        <fullName evidence="3">Glyoxalase/bleomycin resistance/extradiol dioxygenase family protein</fullName>
    </submittedName>
</protein>
<keyword evidence="4" id="KW-1185">Reference proteome</keyword>
<dbReference type="InterPro" id="IPR004360">
    <property type="entry name" value="Glyas_Fos-R_dOase_dom"/>
</dbReference>
<dbReference type="Proteomes" id="UP000231553">
    <property type="component" value="Unassembled WGS sequence"/>
</dbReference>
<comment type="caution">
    <text evidence="3">The sequence shown here is derived from an EMBL/GenBank/DDBJ whole genome shotgun (WGS) entry which is preliminary data.</text>
</comment>
<dbReference type="PANTHER" id="PTHR43048">
    <property type="entry name" value="METHYLMALONYL-COA EPIMERASE"/>
    <property type="match status" value="1"/>
</dbReference>
<dbReference type="GO" id="GO:0004493">
    <property type="term" value="F:methylmalonyl-CoA epimerase activity"/>
    <property type="evidence" value="ECO:0007669"/>
    <property type="project" value="TreeGrafter"/>
</dbReference>
<keyword evidence="1" id="KW-0479">Metal-binding</keyword>
<dbReference type="PANTHER" id="PTHR43048:SF3">
    <property type="entry name" value="METHYLMALONYL-COA EPIMERASE, MITOCHONDRIAL"/>
    <property type="match status" value="1"/>
</dbReference>
<keyword evidence="3" id="KW-0223">Dioxygenase</keyword>
<dbReference type="SUPFAM" id="SSF54593">
    <property type="entry name" value="Glyoxalase/Bleomycin resistance protein/Dihydroxybiphenyl dioxygenase"/>
    <property type="match status" value="1"/>
</dbReference>
<organism evidence="3 4">
    <name type="scientific">Pseudooceanicola lipolyticus</name>
    <dbReference type="NCBI Taxonomy" id="2029104"/>
    <lineage>
        <taxon>Bacteria</taxon>
        <taxon>Pseudomonadati</taxon>
        <taxon>Pseudomonadota</taxon>
        <taxon>Alphaproteobacteria</taxon>
        <taxon>Rhodobacterales</taxon>
        <taxon>Paracoccaceae</taxon>
        <taxon>Pseudooceanicola</taxon>
    </lineage>
</organism>
<dbReference type="InterPro" id="IPR037523">
    <property type="entry name" value="VOC_core"/>
</dbReference>
<dbReference type="InterPro" id="IPR029068">
    <property type="entry name" value="Glyas_Bleomycin-R_OHBP_Dase"/>
</dbReference>
<evidence type="ECO:0000313" key="4">
    <source>
        <dbReference type="Proteomes" id="UP000231553"/>
    </source>
</evidence>
<dbReference type="RefSeq" id="WP_088626321.1">
    <property type="nucleotide sequence ID" value="NZ_PGTB01000035.1"/>
</dbReference>
<feature type="domain" description="VOC" evidence="2">
    <location>
        <begin position="6"/>
        <end position="119"/>
    </location>
</feature>
<dbReference type="Pfam" id="PF00903">
    <property type="entry name" value="Glyoxalase"/>
    <property type="match status" value="2"/>
</dbReference>
<reference evidence="3 4" key="1">
    <citation type="journal article" date="2018" name="Int. J. Syst. Evol. Microbiol.">
        <title>Pseudooceanicola lipolyticus sp. nov., a marine alphaproteobacterium, reclassification of Oceanicola flagellatus as Pseudooceanicola flagellatus comb. nov. and emended description of the genus Pseudooceanicola.</title>
        <authorList>
            <person name="Huang M.-M."/>
            <person name="Guo L.-L."/>
            <person name="Wu Y.-H."/>
            <person name="Lai Q.-L."/>
            <person name="Shao Z.-Z."/>
            <person name="Wang C.-S."/>
            <person name="Wu M."/>
            <person name="Xu X.-W."/>
        </authorList>
    </citation>
    <scope>NUCLEOTIDE SEQUENCE [LARGE SCALE GENOMIC DNA]</scope>
    <source>
        <strain evidence="3 4">157</strain>
    </source>
</reference>
<keyword evidence="3" id="KW-0560">Oxidoreductase</keyword>